<proteinExistence type="predicted"/>
<keyword evidence="3" id="KW-1185">Reference proteome</keyword>
<gene>
    <name evidence="2" type="ORF">V6N12_041040</name>
</gene>
<feature type="compositionally biased region" description="Acidic residues" evidence="1">
    <location>
        <begin position="123"/>
        <end position="140"/>
    </location>
</feature>
<feature type="region of interest" description="Disordered" evidence="1">
    <location>
        <begin position="68"/>
        <end position="152"/>
    </location>
</feature>
<sequence>MHRHSCVASFDFDLNMPPTQESTYNPYSAEAGQSSLYHEARSPYDHEMFNPFDDFSSDRYSTYIPSSRNVDEYSQQSREQSPGSHHETVADEADLFRFIDAPGDEEPIMKPRLEGDEMGLFNDDPEDLEEPNNADNDETDQQSVPQHWRAEGSSSSTVSFFDVSSHFTTVDYEAFNTNEFPELNEFIQRMSMEDPCLPIKEVQQPVGDNEIRRTPYMLCGKPQPRSSKLGCAHP</sequence>
<evidence type="ECO:0000313" key="2">
    <source>
        <dbReference type="EMBL" id="KAK8552445.1"/>
    </source>
</evidence>
<reference evidence="2 3" key="1">
    <citation type="journal article" date="2024" name="G3 (Bethesda)">
        <title>Genome assembly of Hibiscus sabdariffa L. provides insights into metabolisms of medicinal natural products.</title>
        <authorList>
            <person name="Kim T."/>
        </authorList>
    </citation>
    <scope>NUCLEOTIDE SEQUENCE [LARGE SCALE GENOMIC DNA]</scope>
    <source>
        <strain evidence="2">TK-2024</strain>
        <tissue evidence="2">Old leaves</tissue>
    </source>
</reference>
<organism evidence="2 3">
    <name type="scientific">Hibiscus sabdariffa</name>
    <name type="common">roselle</name>
    <dbReference type="NCBI Taxonomy" id="183260"/>
    <lineage>
        <taxon>Eukaryota</taxon>
        <taxon>Viridiplantae</taxon>
        <taxon>Streptophyta</taxon>
        <taxon>Embryophyta</taxon>
        <taxon>Tracheophyta</taxon>
        <taxon>Spermatophyta</taxon>
        <taxon>Magnoliopsida</taxon>
        <taxon>eudicotyledons</taxon>
        <taxon>Gunneridae</taxon>
        <taxon>Pentapetalae</taxon>
        <taxon>rosids</taxon>
        <taxon>malvids</taxon>
        <taxon>Malvales</taxon>
        <taxon>Malvaceae</taxon>
        <taxon>Malvoideae</taxon>
        <taxon>Hibiscus</taxon>
    </lineage>
</organism>
<name>A0ABR2E7B8_9ROSI</name>
<accession>A0ABR2E7B8</accession>
<feature type="compositionally biased region" description="Polar residues" evidence="1">
    <location>
        <begin position="68"/>
        <end position="83"/>
    </location>
</feature>
<evidence type="ECO:0000313" key="3">
    <source>
        <dbReference type="Proteomes" id="UP001472677"/>
    </source>
</evidence>
<dbReference type="EMBL" id="JBBPBM010000020">
    <property type="protein sequence ID" value="KAK8552445.1"/>
    <property type="molecule type" value="Genomic_DNA"/>
</dbReference>
<protein>
    <submittedName>
        <fullName evidence="2">Uncharacterized protein</fullName>
    </submittedName>
</protein>
<feature type="compositionally biased region" description="Basic and acidic residues" evidence="1">
    <location>
        <begin position="84"/>
        <end position="97"/>
    </location>
</feature>
<dbReference type="Proteomes" id="UP001472677">
    <property type="component" value="Unassembled WGS sequence"/>
</dbReference>
<evidence type="ECO:0000256" key="1">
    <source>
        <dbReference type="SAM" id="MobiDB-lite"/>
    </source>
</evidence>
<comment type="caution">
    <text evidence="2">The sequence shown here is derived from an EMBL/GenBank/DDBJ whole genome shotgun (WGS) entry which is preliminary data.</text>
</comment>